<gene>
    <name evidence="4" type="ORF">NN4_30320</name>
</gene>
<dbReference type="Gene3D" id="3.40.1180.10">
    <property type="entry name" value="Decaprenyl diphosphate synthase-like"/>
    <property type="match status" value="1"/>
</dbReference>
<keyword evidence="3" id="KW-0479">Metal-binding</keyword>
<dbReference type="RefSeq" id="WP_186818433.1">
    <property type="nucleotide sequence ID" value="NZ_BJXA01000016.1"/>
</dbReference>
<feature type="binding site" evidence="3">
    <location>
        <position position="25"/>
    </location>
    <ligand>
        <name>Mg(2+)</name>
        <dbReference type="ChEBI" id="CHEBI:18420"/>
    </ligand>
</feature>
<feature type="binding site" evidence="3">
    <location>
        <position position="76"/>
    </location>
    <ligand>
        <name>substrate</name>
    </ligand>
</feature>
<dbReference type="InterPro" id="IPR036424">
    <property type="entry name" value="UPP_synth-like_sf"/>
</dbReference>
<dbReference type="AlphaFoldDB" id="A0A511MCW8"/>
<evidence type="ECO:0000256" key="2">
    <source>
        <dbReference type="ARBA" id="ARBA00038453"/>
    </source>
</evidence>
<comment type="similarity">
    <text evidence="2">Belongs to the UPP synthase family. Z-FPP synthase subfamily.</text>
</comment>
<feature type="binding site" evidence="3">
    <location>
        <begin position="199"/>
        <end position="201"/>
    </location>
    <ligand>
        <name>substrate</name>
    </ligand>
</feature>
<feature type="binding site" evidence="3">
    <location>
        <position position="42"/>
    </location>
    <ligand>
        <name>substrate</name>
    </ligand>
</feature>
<dbReference type="GO" id="GO:0000287">
    <property type="term" value="F:magnesium ion binding"/>
    <property type="evidence" value="ECO:0007669"/>
    <property type="project" value="UniProtKB-UniRule"/>
</dbReference>
<dbReference type="EC" id="2.5.1.-" evidence="3"/>
<dbReference type="Pfam" id="PF01255">
    <property type="entry name" value="Prenyltransf"/>
    <property type="match status" value="1"/>
</dbReference>
<accession>A0A511MCW8</accession>
<dbReference type="CDD" id="cd00475">
    <property type="entry name" value="Cis_IPPS"/>
    <property type="match status" value="1"/>
</dbReference>
<protein>
    <recommendedName>
        <fullName evidence="3">Isoprenyl transferase</fullName>
        <ecNumber evidence="3">2.5.1.-</ecNumber>
    </recommendedName>
</protein>
<feature type="binding site" evidence="3">
    <location>
        <position position="30"/>
    </location>
    <ligand>
        <name>substrate</name>
    </ligand>
</feature>
<comment type="subunit">
    <text evidence="3">Homodimer.</text>
</comment>
<evidence type="ECO:0000313" key="5">
    <source>
        <dbReference type="Proteomes" id="UP000321424"/>
    </source>
</evidence>
<comment type="caution">
    <text evidence="3">Lacks conserved residue(s) required for the propagation of feature annotation.</text>
</comment>
<keyword evidence="1 3" id="KW-0808">Transferase</keyword>
<evidence type="ECO:0000256" key="1">
    <source>
        <dbReference type="ARBA" id="ARBA00022679"/>
    </source>
</evidence>
<dbReference type="InterPro" id="IPR018520">
    <property type="entry name" value="UPP_synth-like_CS"/>
</dbReference>
<dbReference type="PANTHER" id="PTHR10291:SF43">
    <property type="entry name" value="DEHYDRODOLICHYL DIPHOSPHATE SYNTHASE COMPLEX SUBUNIT DHDDS"/>
    <property type="match status" value="1"/>
</dbReference>
<dbReference type="HAMAP" id="MF_01139">
    <property type="entry name" value="ISPT"/>
    <property type="match status" value="1"/>
</dbReference>
<comment type="cofactor">
    <cofactor evidence="3">
        <name>Mg(2+)</name>
        <dbReference type="ChEBI" id="CHEBI:18420"/>
    </cofactor>
    <text evidence="3">Binds 2 magnesium ions per subunit.</text>
</comment>
<dbReference type="NCBIfam" id="TIGR00055">
    <property type="entry name" value="uppS"/>
    <property type="match status" value="1"/>
</dbReference>
<keyword evidence="5" id="KW-1185">Reference proteome</keyword>
<comment type="caution">
    <text evidence="4">The sequence shown here is derived from an EMBL/GenBank/DDBJ whole genome shotgun (WGS) entry which is preliminary data.</text>
</comment>
<comment type="function">
    <text evidence="3">Catalyzes the condensation of isopentenyl diphosphate (IPP) with allylic pyrophosphates generating different type of terpenoids.</text>
</comment>
<sequence length="256" mass="28159">MSDYSVDGQSADVSIVPTHVGFILDGNRRWAHSRGMKASAGHLAGFSRIPEVLTWCRAVGIQAVTLWMLSTDNLKRSPVEVDSLVKIIEATVKTVSASEIGQIRHIGSRSAVRKPLLDIIDRAVEQTAETQGMRINLGVCYGGREEIIDACRSILARCVADGMSIPEAIDRVTVSSISQEILAGSIAPELIVRTSGEQRSSGFMLWSGMYSTMCIVPAYWPDFRFADFREVLLAYREADRETRYADSGEPCEVSVR</sequence>
<feature type="active site" evidence="3">
    <location>
        <position position="25"/>
    </location>
</feature>
<feature type="binding site" evidence="3">
    <location>
        <begin position="26"/>
        <end position="29"/>
    </location>
    <ligand>
        <name>substrate</name>
    </ligand>
</feature>
<name>A0A511MCW8_9NOCA</name>
<dbReference type="PROSITE" id="PS01066">
    <property type="entry name" value="UPP_SYNTHASE"/>
    <property type="match status" value="1"/>
</dbReference>
<dbReference type="GO" id="GO:0045547">
    <property type="term" value="F:ditrans,polycis-polyprenyl diphosphate synthase [(2E,6E)-farnesyl diphosphate specific] activity"/>
    <property type="evidence" value="ECO:0007669"/>
    <property type="project" value="TreeGrafter"/>
</dbReference>
<dbReference type="InterPro" id="IPR001441">
    <property type="entry name" value="UPP_synth-like"/>
</dbReference>
<dbReference type="GO" id="GO:0016094">
    <property type="term" value="P:polyprenol biosynthetic process"/>
    <property type="evidence" value="ECO:0007669"/>
    <property type="project" value="TreeGrafter"/>
</dbReference>
<proteinExistence type="inferred from homology"/>
<reference evidence="4 5" key="1">
    <citation type="submission" date="2019-07" db="EMBL/GenBank/DDBJ databases">
        <title>Whole genome shotgun sequence of Nocardia ninae NBRC 108245.</title>
        <authorList>
            <person name="Hosoyama A."/>
            <person name="Uohara A."/>
            <person name="Ohji S."/>
            <person name="Ichikawa N."/>
        </authorList>
    </citation>
    <scope>NUCLEOTIDE SEQUENCE [LARGE SCALE GENOMIC DNA]</scope>
    <source>
        <strain evidence="4 5">NBRC 108245</strain>
    </source>
</reference>
<evidence type="ECO:0000256" key="3">
    <source>
        <dbReference type="HAMAP-Rule" id="MF_01139"/>
    </source>
</evidence>
<organism evidence="4 5">
    <name type="scientific">Nocardia ninae NBRC 108245</name>
    <dbReference type="NCBI Taxonomy" id="1210091"/>
    <lineage>
        <taxon>Bacteria</taxon>
        <taxon>Bacillati</taxon>
        <taxon>Actinomycetota</taxon>
        <taxon>Actinomycetes</taxon>
        <taxon>Mycobacteriales</taxon>
        <taxon>Nocardiaceae</taxon>
        <taxon>Nocardia</taxon>
    </lineage>
</organism>
<feature type="binding site" evidence="3">
    <location>
        <begin position="70"/>
        <end position="72"/>
    </location>
    <ligand>
        <name>substrate</name>
    </ligand>
</feature>
<feature type="active site" description="Proton acceptor" evidence="3">
    <location>
        <position position="73"/>
    </location>
</feature>
<dbReference type="SUPFAM" id="SSF64005">
    <property type="entry name" value="Undecaprenyl diphosphate synthase"/>
    <property type="match status" value="1"/>
</dbReference>
<dbReference type="EMBL" id="BJXA01000016">
    <property type="protein sequence ID" value="GEM38513.1"/>
    <property type="molecule type" value="Genomic_DNA"/>
</dbReference>
<dbReference type="PANTHER" id="PTHR10291">
    <property type="entry name" value="DEHYDRODOLICHYL DIPHOSPHATE SYNTHASE FAMILY MEMBER"/>
    <property type="match status" value="1"/>
</dbReference>
<feature type="binding site" evidence="3">
    <location>
        <position position="193"/>
    </location>
    <ligand>
        <name>substrate</name>
    </ligand>
</feature>
<keyword evidence="3" id="KW-0460">Magnesium</keyword>
<evidence type="ECO:0000313" key="4">
    <source>
        <dbReference type="EMBL" id="GEM38513.1"/>
    </source>
</evidence>
<dbReference type="Proteomes" id="UP000321424">
    <property type="component" value="Unassembled WGS sequence"/>
</dbReference>